<dbReference type="AlphaFoldDB" id="A0A8H6UJH6"/>
<feature type="compositionally biased region" description="Basic and acidic residues" evidence="1">
    <location>
        <begin position="477"/>
        <end position="498"/>
    </location>
</feature>
<dbReference type="Proteomes" id="UP000662466">
    <property type="component" value="Unassembled WGS sequence"/>
</dbReference>
<gene>
    <name evidence="2" type="ORF">CNMCM6106_002235</name>
</gene>
<evidence type="ECO:0000313" key="3">
    <source>
        <dbReference type="Proteomes" id="UP000662466"/>
    </source>
</evidence>
<comment type="caution">
    <text evidence="2">The sequence shown here is derived from an EMBL/GenBank/DDBJ whole genome shotgun (WGS) entry which is preliminary data.</text>
</comment>
<reference evidence="2" key="1">
    <citation type="submission" date="2020-06" db="EMBL/GenBank/DDBJ databases">
        <title>Draft genome sequences of strains closely related to Aspergillus parafelis and Aspergillus hiratsukae.</title>
        <authorList>
            <person name="Dos Santos R.A.C."/>
            <person name="Rivero-Menendez O."/>
            <person name="Steenwyk J.L."/>
            <person name="Mead M.E."/>
            <person name="Goldman G.H."/>
            <person name="Alastruey-Izquierdo A."/>
            <person name="Rokas A."/>
        </authorList>
    </citation>
    <scope>NUCLEOTIDE SEQUENCE</scope>
    <source>
        <strain evidence="2">CNM-CM6106</strain>
    </source>
</reference>
<proteinExistence type="predicted"/>
<feature type="compositionally biased region" description="Basic residues" evidence="1">
    <location>
        <begin position="554"/>
        <end position="570"/>
    </location>
</feature>
<name>A0A8H6UJH6_9EURO</name>
<feature type="compositionally biased region" description="Polar residues" evidence="1">
    <location>
        <begin position="462"/>
        <end position="472"/>
    </location>
</feature>
<sequence>MRSAPGVHQTLADSIALLLDLLEGMAQEFLEANNRTDGVANDQRIATVDRFVLDEGERKLLLREVLRGAVMNINHLAREVHCRRSSRSMNMDSMTSGPGERELTGQVTSLLERTYAALARFPSSQPGDPEFLQLGIEILKACTIGQGKTVNARYARTWYGWVPLQRHEFHKRLFQNCFQRLLGWTSWRSSKADFRWVWWDPGQKELEKYKERRGFLRWVPKCFRSYEFTTADAIWNPGPPYPAPAEKAAERLCPGRNTPTQNMCRAVLKSSEIRGSPNISSSQMSMSDHSQLSPMASTLLDRRLEGNSTTDTIHIRDLRILYDHGGMPLPLNHSIYVRRGNCMVLLFPNRNQMLRQNLSMPCLLSTGTAPSRLVDRSEGFYTAQNLRPREVASGSIQKRPRALAYQMWSARMELQTSRCIRYNQGPLLGPPGSPESGLLGSFSSERTALLEMVPRFIGRRTANPSSDATSHGVSMKQHSDHDRRQMSDERAQDSEAERRRFKQQPRVDNSSCRSAEGRDLGPEAACPGGVQSPPRSDRVERARKLHKVNNSTKLQKKHQSKARHQAPRKVPLRRLSTWESRLAHDLNRKLKWLVEQLSPGRRPFHFALLANHWLNRETWVVLDPISRVPIEARRLWGDPRFNSPYPMPHWEPRPKYPESPCKTANRPHLISWRVAVNRNRRASGLRDVVKSAALLEGSDEPPDGKVDPASWILRRPPQGFAMSTTQQDAYYEGGAGWQETLSDWQRVSRGYRIRKAIYEGRANRTRMKEITVGLTRYFQAITNEALNTHQKEAA</sequence>
<evidence type="ECO:0000256" key="1">
    <source>
        <dbReference type="SAM" id="MobiDB-lite"/>
    </source>
</evidence>
<organism evidence="2 3">
    <name type="scientific">Aspergillus hiratsukae</name>
    <dbReference type="NCBI Taxonomy" id="1194566"/>
    <lineage>
        <taxon>Eukaryota</taxon>
        <taxon>Fungi</taxon>
        <taxon>Dikarya</taxon>
        <taxon>Ascomycota</taxon>
        <taxon>Pezizomycotina</taxon>
        <taxon>Eurotiomycetes</taxon>
        <taxon>Eurotiomycetidae</taxon>
        <taxon>Eurotiales</taxon>
        <taxon>Aspergillaceae</taxon>
        <taxon>Aspergillus</taxon>
        <taxon>Aspergillus subgen. Fumigati</taxon>
    </lineage>
</organism>
<protein>
    <submittedName>
        <fullName evidence="2">Uncharacterized protein</fullName>
    </submittedName>
</protein>
<feature type="region of interest" description="Disordered" evidence="1">
    <location>
        <begin position="460"/>
        <end position="570"/>
    </location>
</feature>
<evidence type="ECO:0000313" key="2">
    <source>
        <dbReference type="EMBL" id="KAF7157153.1"/>
    </source>
</evidence>
<dbReference type="EMBL" id="JACBAF010002304">
    <property type="protein sequence ID" value="KAF7157153.1"/>
    <property type="molecule type" value="Genomic_DNA"/>
</dbReference>
<accession>A0A8H6UJH6</accession>